<feature type="active site" description="Proton acceptor" evidence="13 14">
    <location>
        <position position="195"/>
    </location>
</feature>
<evidence type="ECO:0000259" key="18">
    <source>
        <dbReference type="Pfam" id="PF01210"/>
    </source>
</evidence>
<dbReference type="HAMAP" id="MF_00394">
    <property type="entry name" value="NAD_Glyc3P_dehydrog"/>
    <property type="match status" value="1"/>
</dbReference>
<protein>
    <recommendedName>
        <fullName evidence="11 13">Glycerol-3-phosphate dehydrogenase [NAD(P)+]</fullName>
        <ecNumber evidence="10 13">1.1.1.94</ecNumber>
    </recommendedName>
    <alternativeName>
        <fullName evidence="13">NAD(P)(+)-dependent glycerol-3-phosphate dehydrogenase</fullName>
    </alternativeName>
    <alternativeName>
        <fullName evidence="12 13">NAD(P)H-dependent dihydroxyacetone-phosphate reductase</fullName>
    </alternativeName>
</protein>
<dbReference type="GO" id="GO:0141153">
    <property type="term" value="F:glycerol-3-phosphate dehydrogenase (NADP+) activity"/>
    <property type="evidence" value="ECO:0007669"/>
    <property type="project" value="RHEA"/>
</dbReference>
<evidence type="ECO:0000256" key="14">
    <source>
        <dbReference type="PIRSR" id="PIRSR000114-1"/>
    </source>
</evidence>
<keyword evidence="7 13" id="KW-0594">Phospholipid biosynthesis</keyword>
<evidence type="ECO:0000256" key="6">
    <source>
        <dbReference type="ARBA" id="ARBA00023098"/>
    </source>
</evidence>
<evidence type="ECO:0000313" key="20">
    <source>
        <dbReference type="EMBL" id="ACZ41985.1"/>
    </source>
</evidence>
<evidence type="ECO:0000256" key="4">
    <source>
        <dbReference type="ARBA" id="ARBA00023002"/>
    </source>
</evidence>
<keyword evidence="3 13" id="KW-0521">NADP</keyword>
<feature type="binding site" evidence="13">
    <location>
        <position position="144"/>
    </location>
    <ligand>
        <name>NADPH</name>
        <dbReference type="ChEBI" id="CHEBI:57783"/>
    </ligand>
</feature>
<feature type="binding site" evidence="13">
    <location>
        <position position="284"/>
    </location>
    <ligand>
        <name>NADPH</name>
        <dbReference type="ChEBI" id="CHEBI:57783"/>
    </ligand>
</feature>
<dbReference type="OrthoDB" id="9812273at2"/>
<proteinExistence type="inferred from homology"/>
<feature type="binding site" evidence="13">
    <location>
        <position position="248"/>
    </location>
    <ligand>
        <name>sn-glycerol 3-phosphate</name>
        <dbReference type="ChEBI" id="CHEBI:57597"/>
    </ligand>
</feature>
<dbReference type="Gene3D" id="1.10.1040.10">
    <property type="entry name" value="N-(1-d-carboxylethyl)-l-norvaline Dehydrogenase, domain 2"/>
    <property type="match status" value="1"/>
</dbReference>
<dbReference type="PANTHER" id="PTHR11728">
    <property type="entry name" value="GLYCEROL-3-PHOSPHATE DEHYDROGENASE"/>
    <property type="match status" value="1"/>
</dbReference>
<evidence type="ECO:0000256" key="13">
    <source>
        <dbReference type="HAMAP-Rule" id="MF_00394"/>
    </source>
</evidence>
<dbReference type="InterPro" id="IPR008927">
    <property type="entry name" value="6-PGluconate_DH-like_C_sf"/>
</dbReference>
<dbReference type="GO" id="GO:0046167">
    <property type="term" value="P:glycerol-3-phosphate biosynthetic process"/>
    <property type="evidence" value="ECO:0007669"/>
    <property type="project" value="UniProtKB-UniRule"/>
</dbReference>
<dbReference type="AlphaFoldDB" id="D1CB20"/>
<dbReference type="InterPro" id="IPR006168">
    <property type="entry name" value="G3P_DH_NAD-dep"/>
</dbReference>
<feature type="binding site" evidence="16">
    <location>
        <position position="259"/>
    </location>
    <ligand>
        <name>NAD(+)</name>
        <dbReference type="ChEBI" id="CHEBI:57540"/>
    </ligand>
</feature>
<evidence type="ECO:0000256" key="1">
    <source>
        <dbReference type="ARBA" id="ARBA00011009"/>
    </source>
</evidence>
<dbReference type="UniPathway" id="UPA00940"/>
<keyword evidence="13" id="KW-0963">Cytoplasm</keyword>
<dbReference type="EC" id="1.1.1.94" evidence="10 13"/>
<comment type="pathway">
    <text evidence="13">Membrane lipid metabolism; glycerophospholipid metabolism.</text>
</comment>
<sequence length="337" mass="36552">MKRSIERITVVGTGSWGTALAAMLSREHEVTLLCRSKEEAEKLSTTRRNERFLPSIVLPEQLYITADPEIATSQCPLVIMVVPSVAMRENIRLLSPYLSENHIVLSAAKGFEPCTELRMTQVLQAELPGIDPKNIGALSGPNIALEVAEGKPTTSVVAFPDEQVAMRVINALTTKTFRIYGSRDVVGVEIAGALKNVIAIGAGAIDGLAAGNNAKAAFVTRGIAEISRFGIVQGANPLTFAGLAGIGDLIVTITSKYSRNRWVGQEFAKGRKLADILSELHPQVAEGVETTRTAWKMAQELAVDMPIIEQTYKVMFEGKPVHEALIDLMNREPKFES</sequence>
<comment type="caution">
    <text evidence="13">Lacks conserved residue(s) required for the propagation of feature annotation.</text>
</comment>
<evidence type="ECO:0000256" key="16">
    <source>
        <dbReference type="PIRSR" id="PIRSR000114-3"/>
    </source>
</evidence>
<comment type="catalytic activity">
    <reaction evidence="13">
        <text>sn-glycerol 3-phosphate + NAD(+) = dihydroxyacetone phosphate + NADH + H(+)</text>
        <dbReference type="Rhea" id="RHEA:11092"/>
        <dbReference type="ChEBI" id="CHEBI:15378"/>
        <dbReference type="ChEBI" id="CHEBI:57540"/>
        <dbReference type="ChEBI" id="CHEBI:57597"/>
        <dbReference type="ChEBI" id="CHEBI:57642"/>
        <dbReference type="ChEBI" id="CHEBI:57945"/>
        <dbReference type="EC" id="1.1.1.94"/>
    </reaction>
</comment>
<dbReference type="HOGENOM" id="CLU_033449_0_2_0"/>
<dbReference type="GO" id="GO:0141152">
    <property type="term" value="F:glycerol-3-phosphate dehydrogenase (NAD+) activity"/>
    <property type="evidence" value="ECO:0007669"/>
    <property type="project" value="RHEA"/>
</dbReference>
<dbReference type="InterPro" id="IPR011128">
    <property type="entry name" value="G3P_DH_NAD-dep_N"/>
</dbReference>
<organism evidence="20 21">
    <name type="scientific">Thermobaculum terrenum (strain ATCC BAA-798 / CCMEE 7001 / YNP1)</name>
    <dbReference type="NCBI Taxonomy" id="525904"/>
    <lineage>
        <taxon>Bacteria</taxon>
        <taxon>Bacillati</taxon>
        <taxon>Chloroflexota</taxon>
        <taxon>Chloroflexia</taxon>
        <taxon>Candidatus Thermobaculales</taxon>
        <taxon>Candidatus Thermobaculaceae</taxon>
        <taxon>Thermobaculum</taxon>
    </lineage>
</organism>
<evidence type="ECO:0000256" key="11">
    <source>
        <dbReference type="ARBA" id="ARBA00069372"/>
    </source>
</evidence>
<dbReference type="FunFam" id="1.10.1040.10:FF:000001">
    <property type="entry name" value="Glycerol-3-phosphate dehydrogenase [NAD(P)+]"/>
    <property type="match status" value="1"/>
</dbReference>
<dbReference type="PIRSF" id="PIRSF000114">
    <property type="entry name" value="Glycerol-3-P_dh"/>
    <property type="match status" value="1"/>
</dbReference>
<feature type="binding site" evidence="15">
    <location>
        <begin position="259"/>
        <end position="260"/>
    </location>
    <ligand>
        <name>substrate</name>
    </ligand>
</feature>
<dbReference type="PRINTS" id="PR00077">
    <property type="entry name" value="GPDHDRGNASE"/>
</dbReference>
<evidence type="ECO:0000256" key="9">
    <source>
        <dbReference type="ARBA" id="ARBA00052716"/>
    </source>
</evidence>
<comment type="catalytic activity">
    <reaction evidence="9">
        <text>sn-glycerol 3-phosphate + NADP(+) = dihydroxyacetone phosphate + NADPH + H(+)</text>
        <dbReference type="Rhea" id="RHEA:11096"/>
        <dbReference type="ChEBI" id="CHEBI:15378"/>
        <dbReference type="ChEBI" id="CHEBI:57597"/>
        <dbReference type="ChEBI" id="CHEBI:57642"/>
        <dbReference type="ChEBI" id="CHEBI:57783"/>
        <dbReference type="ChEBI" id="CHEBI:58349"/>
        <dbReference type="EC" id="1.1.1.94"/>
    </reaction>
    <physiologicalReaction direction="right-to-left" evidence="9">
        <dbReference type="Rhea" id="RHEA:11098"/>
    </physiologicalReaction>
</comment>
<dbReference type="EMBL" id="CP001825">
    <property type="protein sequence ID" value="ACZ41985.1"/>
    <property type="molecule type" value="Genomic_DNA"/>
</dbReference>
<evidence type="ECO:0000256" key="7">
    <source>
        <dbReference type="ARBA" id="ARBA00023209"/>
    </source>
</evidence>
<evidence type="ECO:0000256" key="15">
    <source>
        <dbReference type="PIRSR" id="PIRSR000114-2"/>
    </source>
</evidence>
<evidence type="ECO:0000256" key="8">
    <source>
        <dbReference type="ARBA" id="ARBA00023264"/>
    </source>
</evidence>
<dbReference type="SUPFAM" id="SSF51735">
    <property type="entry name" value="NAD(P)-binding Rossmann-fold domains"/>
    <property type="match status" value="1"/>
</dbReference>
<feature type="binding site" evidence="13">
    <location>
        <position position="286"/>
    </location>
    <ligand>
        <name>NADPH</name>
        <dbReference type="ChEBI" id="CHEBI:57783"/>
    </ligand>
</feature>
<evidence type="ECO:0000256" key="17">
    <source>
        <dbReference type="RuleBase" id="RU000437"/>
    </source>
</evidence>
<feature type="binding site" evidence="13">
    <location>
        <position position="258"/>
    </location>
    <ligand>
        <name>sn-glycerol 3-phosphate</name>
        <dbReference type="ChEBI" id="CHEBI:57597"/>
    </ligand>
</feature>
<dbReference type="SUPFAM" id="SSF48179">
    <property type="entry name" value="6-phosphogluconate dehydrogenase C-terminal domain-like"/>
    <property type="match status" value="1"/>
</dbReference>
<feature type="binding site" evidence="13">
    <location>
        <position position="140"/>
    </location>
    <ligand>
        <name>sn-glycerol 3-phosphate</name>
        <dbReference type="ChEBI" id="CHEBI:57597"/>
    </ligand>
</feature>
<feature type="binding site" evidence="13">
    <location>
        <position position="109"/>
    </location>
    <ligand>
        <name>NADPH</name>
        <dbReference type="ChEBI" id="CHEBI:57783"/>
    </ligand>
</feature>
<dbReference type="STRING" id="525904.Tter_1069"/>
<evidence type="ECO:0000313" key="21">
    <source>
        <dbReference type="Proteomes" id="UP000000323"/>
    </source>
</evidence>
<evidence type="ECO:0000259" key="19">
    <source>
        <dbReference type="Pfam" id="PF07479"/>
    </source>
</evidence>
<keyword evidence="21" id="KW-1185">Reference proteome</keyword>
<keyword evidence="13" id="KW-0547">Nucleotide-binding</keyword>
<keyword evidence="4 13" id="KW-0560">Oxidoreductase</keyword>
<gene>
    <name evidence="13" type="primary">gpsA</name>
    <name evidence="20" type="ordered locus">Tter_1069</name>
</gene>
<evidence type="ECO:0000256" key="2">
    <source>
        <dbReference type="ARBA" id="ARBA00022516"/>
    </source>
</evidence>
<dbReference type="FunFam" id="3.40.50.720:FF:000019">
    <property type="entry name" value="Glycerol-3-phosphate dehydrogenase [NAD(P)+]"/>
    <property type="match status" value="1"/>
</dbReference>
<dbReference type="RefSeq" id="WP_012875020.1">
    <property type="nucleotide sequence ID" value="NC_013525.1"/>
</dbReference>
<dbReference type="NCBIfam" id="NF000942">
    <property type="entry name" value="PRK00094.1-4"/>
    <property type="match status" value="1"/>
</dbReference>
<feature type="binding site" evidence="16">
    <location>
        <begin position="12"/>
        <end position="17"/>
    </location>
    <ligand>
        <name>NAD(+)</name>
        <dbReference type="ChEBI" id="CHEBI:57540"/>
    </ligand>
</feature>
<dbReference type="GO" id="GO:0008654">
    <property type="term" value="P:phospholipid biosynthetic process"/>
    <property type="evidence" value="ECO:0007669"/>
    <property type="project" value="UniProtKB-KW"/>
</dbReference>
<comment type="subcellular location">
    <subcellularLocation>
        <location evidence="13">Cytoplasm</location>
    </subcellularLocation>
</comment>
<name>D1CB20_THET1</name>
<dbReference type="PROSITE" id="PS00957">
    <property type="entry name" value="NAD_G3PDH"/>
    <property type="match status" value="1"/>
</dbReference>
<feature type="binding site" evidence="15">
    <location>
        <position position="109"/>
    </location>
    <ligand>
        <name>substrate</name>
    </ligand>
</feature>
<dbReference type="GO" id="GO:0046168">
    <property type="term" value="P:glycerol-3-phosphate catabolic process"/>
    <property type="evidence" value="ECO:0007669"/>
    <property type="project" value="InterPro"/>
</dbReference>
<dbReference type="eggNOG" id="COG0240">
    <property type="taxonomic scope" value="Bacteria"/>
</dbReference>
<feature type="binding site" evidence="13">
    <location>
        <position position="195"/>
    </location>
    <ligand>
        <name>sn-glycerol 3-phosphate</name>
        <dbReference type="ChEBI" id="CHEBI:57597"/>
    </ligand>
</feature>
<feature type="binding site" evidence="13">
    <location>
        <position position="16"/>
    </location>
    <ligand>
        <name>NADPH</name>
        <dbReference type="ChEBI" id="CHEBI:57783"/>
    </ligand>
</feature>
<feature type="binding site" evidence="13">
    <location>
        <position position="15"/>
    </location>
    <ligand>
        <name>NADPH</name>
        <dbReference type="ChEBI" id="CHEBI:57783"/>
    </ligand>
</feature>
<evidence type="ECO:0000256" key="12">
    <source>
        <dbReference type="ARBA" id="ARBA00080511"/>
    </source>
</evidence>
<dbReference type="GO" id="GO:0051287">
    <property type="term" value="F:NAD binding"/>
    <property type="evidence" value="ECO:0007669"/>
    <property type="project" value="InterPro"/>
</dbReference>
<evidence type="ECO:0000256" key="3">
    <source>
        <dbReference type="ARBA" id="ARBA00022857"/>
    </source>
</evidence>
<comment type="function">
    <text evidence="13">Catalyzes the reduction of the glycolytic intermediate dihydroxyacetone phosphate (DHAP) to sn-glycerol 3-phosphate (G3P), the key precursor for phospholipid synthesis.</text>
</comment>
<feature type="binding site" evidence="13">
    <location>
        <position position="259"/>
    </location>
    <ligand>
        <name>sn-glycerol 3-phosphate</name>
        <dbReference type="ChEBI" id="CHEBI:57597"/>
    </ligand>
</feature>
<dbReference type="NCBIfam" id="NF000940">
    <property type="entry name" value="PRK00094.1-2"/>
    <property type="match status" value="1"/>
</dbReference>
<feature type="binding site" evidence="13">
    <location>
        <position position="109"/>
    </location>
    <ligand>
        <name>sn-glycerol 3-phosphate</name>
        <dbReference type="ChEBI" id="CHEBI:57597"/>
    </ligand>
</feature>
<dbReference type="GO" id="GO:0006650">
    <property type="term" value="P:glycerophospholipid metabolic process"/>
    <property type="evidence" value="ECO:0007669"/>
    <property type="project" value="UniProtKB-UniRule"/>
</dbReference>
<dbReference type="GO" id="GO:0005829">
    <property type="term" value="C:cytosol"/>
    <property type="evidence" value="ECO:0007669"/>
    <property type="project" value="TreeGrafter"/>
</dbReference>
<feature type="binding site" evidence="13">
    <location>
        <position position="259"/>
    </location>
    <ligand>
        <name>NADPH</name>
        <dbReference type="ChEBI" id="CHEBI:57783"/>
    </ligand>
</feature>
<feature type="binding site" evidence="16">
    <location>
        <position position="144"/>
    </location>
    <ligand>
        <name>NAD(+)</name>
        <dbReference type="ChEBI" id="CHEBI:57540"/>
    </ligand>
</feature>
<comment type="similarity">
    <text evidence="1 13 17">Belongs to the NAD-dependent glycerol-3-phosphate dehydrogenase family.</text>
</comment>
<reference evidence="21" key="1">
    <citation type="journal article" date="2010" name="Stand. Genomic Sci.">
        <title>Complete genome sequence of 'Thermobaculum terrenum' type strain (YNP1).</title>
        <authorList>
            <person name="Kiss H."/>
            <person name="Cleland D."/>
            <person name="Lapidus A."/>
            <person name="Lucas S."/>
            <person name="Glavina Del Rio T."/>
            <person name="Nolan M."/>
            <person name="Tice H."/>
            <person name="Han C."/>
            <person name="Goodwin L."/>
            <person name="Pitluck S."/>
            <person name="Liolios K."/>
            <person name="Ivanova N."/>
            <person name="Mavromatis K."/>
            <person name="Ovchinnikova G."/>
            <person name="Pati A."/>
            <person name="Chen A."/>
            <person name="Palaniappan K."/>
            <person name="Land M."/>
            <person name="Hauser L."/>
            <person name="Chang Y."/>
            <person name="Jeffries C."/>
            <person name="Lu M."/>
            <person name="Brettin T."/>
            <person name="Detter J."/>
            <person name="Goker M."/>
            <person name="Tindall B."/>
            <person name="Beck B."/>
            <person name="McDermott T."/>
            <person name="Woyke T."/>
            <person name="Bristow J."/>
            <person name="Eisen J."/>
            <person name="Markowitz V."/>
            <person name="Hugenholtz P."/>
            <person name="Kyrpides N."/>
            <person name="Klenk H."/>
            <person name="Cheng J."/>
        </authorList>
    </citation>
    <scope>NUCLEOTIDE SEQUENCE [LARGE SCALE GENOMIC DNA]</scope>
    <source>
        <strain evidence="21">ATCC BAA-798 / YNP1</strain>
    </source>
</reference>
<evidence type="ECO:0000256" key="10">
    <source>
        <dbReference type="ARBA" id="ARBA00066687"/>
    </source>
</evidence>
<evidence type="ECO:0000256" key="5">
    <source>
        <dbReference type="ARBA" id="ARBA00023027"/>
    </source>
</evidence>
<dbReference type="InterPro" id="IPR013328">
    <property type="entry name" value="6PGD_dom2"/>
</dbReference>
<feature type="binding site" evidence="13">
    <location>
        <position position="35"/>
    </location>
    <ligand>
        <name>NADPH</name>
        <dbReference type="ChEBI" id="CHEBI:57783"/>
    </ligand>
</feature>
<dbReference type="KEGG" id="ttr:Tter_1069"/>
<dbReference type="Pfam" id="PF07479">
    <property type="entry name" value="NAD_Gly3P_dh_C"/>
    <property type="match status" value="1"/>
</dbReference>
<dbReference type="Proteomes" id="UP000000323">
    <property type="component" value="Chromosome 1"/>
</dbReference>
<feature type="domain" description="Glycerol-3-phosphate dehydrogenase NAD-dependent N-terminal" evidence="18">
    <location>
        <begin position="8"/>
        <end position="164"/>
    </location>
</feature>
<feature type="domain" description="Glycerol-3-phosphate dehydrogenase NAD-dependent C-terminal" evidence="19">
    <location>
        <begin position="184"/>
        <end position="325"/>
    </location>
</feature>
<keyword evidence="5 13" id="KW-0520">NAD</keyword>
<dbReference type="GO" id="GO:0005975">
    <property type="term" value="P:carbohydrate metabolic process"/>
    <property type="evidence" value="ECO:0007669"/>
    <property type="project" value="InterPro"/>
</dbReference>
<keyword evidence="2 13" id="KW-0444">Lipid biosynthesis</keyword>
<dbReference type="Gene3D" id="3.40.50.720">
    <property type="entry name" value="NAD(P)-binding Rossmann-like Domain"/>
    <property type="match status" value="1"/>
</dbReference>
<keyword evidence="8 13" id="KW-1208">Phospholipid metabolism</keyword>
<feature type="binding site" evidence="13">
    <location>
        <position position="260"/>
    </location>
    <ligand>
        <name>sn-glycerol 3-phosphate</name>
        <dbReference type="ChEBI" id="CHEBI:57597"/>
    </ligand>
</feature>
<keyword evidence="6 13" id="KW-0443">Lipid metabolism</keyword>
<dbReference type="PANTHER" id="PTHR11728:SF1">
    <property type="entry name" value="GLYCEROL-3-PHOSPHATE DEHYDROGENASE [NAD(+)] 2, CHLOROPLASTIC"/>
    <property type="match status" value="1"/>
</dbReference>
<dbReference type="InterPro" id="IPR036291">
    <property type="entry name" value="NAD(P)-bd_dom_sf"/>
</dbReference>
<dbReference type="Pfam" id="PF01210">
    <property type="entry name" value="NAD_Gly3P_dh_N"/>
    <property type="match status" value="1"/>
</dbReference>
<dbReference type="InterPro" id="IPR006109">
    <property type="entry name" value="G3P_DH_NAD-dep_C"/>
</dbReference>
<accession>D1CB20</accession>